<keyword evidence="1" id="KW-1133">Transmembrane helix</keyword>
<keyword evidence="1" id="KW-0472">Membrane</keyword>
<sequence length="106" mass="11655">MLSLIFCFSLCSYGSNAFIITINRTCGLQGQFFFFLSLSSVARCVFVCLFLCWLIFPLDVRFICLCAGNGTVTTPFRSTACGVVWCRVGLIGEGKVGQEKRKGKGN</sequence>
<accession>G0UMR5</accession>
<evidence type="ECO:0000256" key="2">
    <source>
        <dbReference type="SAM" id="SignalP"/>
    </source>
</evidence>
<reference evidence="3" key="1">
    <citation type="journal article" date="2012" name="Proc. Natl. Acad. Sci. U.S.A.">
        <title>Antigenic diversity is generated by distinct evolutionary mechanisms in African trypanosome species.</title>
        <authorList>
            <person name="Jackson A.P."/>
            <person name="Berry A."/>
            <person name="Aslett M."/>
            <person name="Allison H.C."/>
            <person name="Burton P."/>
            <person name="Vavrova-Anderson J."/>
            <person name="Brown R."/>
            <person name="Browne H."/>
            <person name="Corton N."/>
            <person name="Hauser H."/>
            <person name="Gamble J."/>
            <person name="Gilderthorp R."/>
            <person name="Marcello L."/>
            <person name="McQuillan J."/>
            <person name="Otto T.D."/>
            <person name="Quail M.A."/>
            <person name="Sanders M.J."/>
            <person name="van Tonder A."/>
            <person name="Ginger M.L."/>
            <person name="Field M.C."/>
            <person name="Barry J.D."/>
            <person name="Hertz-Fowler C."/>
            <person name="Berriman M."/>
        </authorList>
    </citation>
    <scope>NUCLEOTIDE SEQUENCE</scope>
    <source>
        <strain evidence="3">IL3000</strain>
    </source>
</reference>
<protein>
    <recommendedName>
        <fullName evidence="4">T. congolense-specific, cell surface-expressed gene family</fullName>
    </recommendedName>
</protein>
<name>G0UMR5_TRYCI</name>
<feature type="chain" id="PRO_5003410640" description="T. congolense-specific, cell surface-expressed gene family" evidence="2">
    <location>
        <begin position="18"/>
        <end position="106"/>
    </location>
</feature>
<feature type="transmembrane region" description="Helical" evidence="1">
    <location>
        <begin position="33"/>
        <end position="56"/>
    </location>
</feature>
<evidence type="ECO:0000256" key="1">
    <source>
        <dbReference type="SAM" id="Phobius"/>
    </source>
</evidence>
<gene>
    <name evidence="3" type="ORF">TCIL3000_5_1760</name>
</gene>
<keyword evidence="2" id="KW-0732">Signal</keyword>
<evidence type="ECO:0008006" key="4">
    <source>
        <dbReference type="Google" id="ProtNLM"/>
    </source>
</evidence>
<dbReference type="AlphaFoldDB" id="G0UMR5"/>
<evidence type="ECO:0000313" key="3">
    <source>
        <dbReference type="EMBL" id="CCC90473.1"/>
    </source>
</evidence>
<organism evidence="3">
    <name type="scientific">Trypanosoma congolense (strain IL3000)</name>
    <dbReference type="NCBI Taxonomy" id="1068625"/>
    <lineage>
        <taxon>Eukaryota</taxon>
        <taxon>Discoba</taxon>
        <taxon>Euglenozoa</taxon>
        <taxon>Kinetoplastea</taxon>
        <taxon>Metakinetoplastina</taxon>
        <taxon>Trypanosomatida</taxon>
        <taxon>Trypanosomatidae</taxon>
        <taxon>Trypanosoma</taxon>
        <taxon>Nannomonas</taxon>
    </lineage>
</organism>
<keyword evidence="1" id="KW-0812">Transmembrane</keyword>
<proteinExistence type="predicted"/>
<feature type="signal peptide" evidence="2">
    <location>
        <begin position="1"/>
        <end position="17"/>
    </location>
</feature>
<dbReference type="EMBL" id="HE575318">
    <property type="protein sequence ID" value="CCC90473.1"/>
    <property type="molecule type" value="Genomic_DNA"/>
</dbReference>